<sequence length="68" mass="7509">MKKKNKKSGKIVLGTVKAVDLLKNSSDKLGTHVAAVRTGTGVHQNKKAYKRQNNKSVIEKIIKDSFDD</sequence>
<dbReference type="OrthoDB" id="9864044at2"/>
<keyword evidence="2" id="KW-1185">Reference proteome</keyword>
<evidence type="ECO:0000313" key="2">
    <source>
        <dbReference type="Proteomes" id="UP000184536"/>
    </source>
</evidence>
<reference evidence="2" key="1">
    <citation type="submission" date="2016-11" db="EMBL/GenBank/DDBJ databases">
        <authorList>
            <person name="Varghese N."/>
            <person name="Submissions S."/>
        </authorList>
    </citation>
    <scope>NUCLEOTIDE SEQUENCE [LARGE SCALE GENOMIC DNA]</scope>
    <source>
        <strain evidence="2">DSM 17957</strain>
    </source>
</reference>
<name>A0A1M6H7F6_9FIRM</name>
<organism evidence="1 2">
    <name type="scientific">Geosporobacter subterraneus DSM 17957</name>
    <dbReference type="NCBI Taxonomy" id="1121919"/>
    <lineage>
        <taxon>Bacteria</taxon>
        <taxon>Bacillati</taxon>
        <taxon>Bacillota</taxon>
        <taxon>Clostridia</taxon>
        <taxon>Peptostreptococcales</taxon>
        <taxon>Thermotaleaceae</taxon>
        <taxon>Geosporobacter</taxon>
    </lineage>
</organism>
<accession>A0A1M6H7F6</accession>
<dbReference type="Proteomes" id="UP000184536">
    <property type="component" value="Unassembled WGS sequence"/>
</dbReference>
<dbReference type="RefSeq" id="WP_110940695.1">
    <property type="nucleotide sequence ID" value="NZ_FQZV01000016.1"/>
</dbReference>
<evidence type="ECO:0000313" key="1">
    <source>
        <dbReference type="EMBL" id="SHJ18120.1"/>
    </source>
</evidence>
<proteinExistence type="predicted"/>
<protein>
    <submittedName>
        <fullName evidence="1">Uncharacterized protein</fullName>
    </submittedName>
</protein>
<gene>
    <name evidence="1" type="ORF">SAMN02745975_01471</name>
</gene>
<dbReference type="AlphaFoldDB" id="A0A1M6H7F6"/>
<dbReference type="EMBL" id="FQZV01000016">
    <property type="protein sequence ID" value="SHJ18120.1"/>
    <property type="molecule type" value="Genomic_DNA"/>
</dbReference>